<feature type="disulfide bond" evidence="17">
    <location>
        <begin position="648"/>
        <end position="657"/>
    </location>
</feature>
<dbReference type="GO" id="GO:0033627">
    <property type="term" value="P:cell adhesion mediated by integrin"/>
    <property type="evidence" value="ECO:0007669"/>
    <property type="project" value="TreeGrafter"/>
</dbReference>
<evidence type="ECO:0000256" key="15">
    <source>
        <dbReference type="ARBA" id="ARBA00023157"/>
    </source>
</evidence>
<evidence type="ECO:0000256" key="9">
    <source>
        <dbReference type="ARBA" id="ARBA00022837"/>
    </source>
</evidence>
<evidence type="ECO:0000256" key="8">
    <source>
        <dbReference type="ARBA" id="ARBA00022737"/>
    </source>
</evidence>
<feature type="disulfide bond" evidence="17">
    <location>
        <begin position="562"/>
        <end position="567"/>
    </location>
</feature>
<reference evidence="24" key="1">
    <citation type="journal article" date="2022" name="bioRxiv">
        <title>Sequencing and chromosome-scale assembly of the giantPleurodeles waltlgenome.</title>
        <authorList>
            <person name="Brown T."/>
            <person name="Elewa A."/>
            <person name="Iarovenko S."/>
            <person name="Subramanian E."/>
            <person name="Araus A.J."/>
            <person name="Petzold A."/>
            <person name="Susuki M."/>
            <person name="Suzuki K.-i.T."/>
            <person name="Hayashi T."/>
            <person name="Toyoda A."/>
            <person name="Oliveira C."/>
            <person name="Osipova E."/>
            <person name="Leigh N.D."/>
            <person name="Simon A."/>
            <person name="Yun M.H."/>
        </authorList>
    </citation>
    <scope>NUCLEOTIDE SEQUENCE</scope>
    <source>
        <strain evidence="24">20211129_DDA</strain>
        <tissue evidence="24">Liver</tissue>
    </source>
</reference>
<evidence type="ECO:0000256" key="17">
    <source>
        <dbReference type="PIRSR" id="PIRSR002512-1"/>
    </source>
</evidence>
<comment type="similarity">
    <text evidence="2 18">Belongs to the integrin beta chain family.</text>
</comment>
<name>A0AAV7UHJ6_PLEWA</name>
<dbReference type="GO" id="GO:0019901">
    <property type="term" value="F:protein kinase binding"/>
    <property type="evidence" value="ECO:0007669"/>
    <property type="project" value="TreeGrafter"/>
</dbReference>
<evidence type="ECO:0000259" key="22">
    <source>
        <dbReference type="SMART" id="SM01241"/>
    </source>
</evidence>
<dbReference type="SUPFAM" id="SSF69687">
    <property type="entry name" value="Integrin beta tail domain"/>
    <property type="match status" value="1"/>
</dbReference>
<feature type="domain" description="Integrin beta subunit cytoplasmic" evidence="22">
    <location>
        <begin position="754"/>
        <end position="800"/>
    </location>
</feature>
<dbReference type="PANTHER" id="PTHR10082:SF15">
    <property type="entry name" value="INTEGRIN BETA-2"/>
    <property type="match status" value="1"/>
</dbReference>
<keyword evidence="11 18" id="KW-0130">Cell adhesion</keyword>
<dbReference type="GO" id="GO:0007160">
    <property type="term" value="P:cell-matrix adhesion"/>
    <property type="evidence" value="ECO:0007669"/>
    <property type="project" value="TreeGrafter"/>
</dbReference>
<evidence type="ECO:0000256" key="12">
    <source>
        <dbReference type="ARBA" id="ARBA00022989"/>
    </source>
</evidence>
<feature type="disulfide bond" evidence="17">
    <location>
        <begin position="472"/>
        <end position="476"/>
    </location>
</feature>
<dbReference type="Gene3D" id="3.40.50.410">
    <property type="entry name" value="von Willebrand factor, type A domain"/>
    <property type="match status" value="1"/>
</dbReference>
<keyword evidence="16" id="KW-0325">Glycoprotein</keyword>
<dbReference type="PROSITE" id="PS52047">
    <property type="entry name" value="I_EGF_2"/>
    <property type="match status" value="2"/>
</dbReference>
<evidence type="ECO:0000256" key="6">
    <source>
        <dbReference type="ARBA" id="ARBA00022723"/>
    </source>
</evidence>
<dbReference type="Pfam" id="PF07965">
    <property type="entry name" value="Integrin_B_tail"/>
    <property type="match status" value="1"/>
</dbReference>
<dbReference type="SUPFAM" id="SSF103575">
    <property type="entry name" value="Plexin repeat"/>
    <property type="match status" value="1"/>
</dbReference>
<dbReference type="Pfam" id="PF17205">
    <property type="entry name" value="PSI_integrin"/>
    <property type="match status" value="1"/>
</dbReference>
<evidence type="ECO:0000256" key="13">
    <source>
        <dbReference type="ARBA" id="ARBA00023037"/>
    </source>
</evidence>
<dbReference type="InterPro" id="IPR015812">
    <property type="entry name" value="Integrin_bsu"/>
</dbReference>
<evidence type="ECO:0000256" key="16">
    <source>
        <dbReference type="ARBA" id="ARBA00023180"/>
    </source>
</evidence>
<keyword evidence="7" id="KW-0732">Signal</keyword>
<dbReference type="PROSITE" id="PS00243">
    <property type="entry name" value="I_EGF_1"/>
    <property type="match status" value="2"/>
</dbReference>
<dbReference type="GO" id="GO:0007229">
    <property type="term" value="P:integrin-mediated signaling pathway"/>
    <property type="evidence" value="ECO:0007669"/>
    <property type="project" value="UniProtKB-KW"/>
</dbReference>
<gene>
    <name evidence="24" type="ORF">NDU88_004225</name>
</gene>
<dbReference type="SMART" id="SM00187">
    <property type="entry name" value="INB"/>
    <property type="match status" value="1"/>
</dbReference>
<dbReference type="SUPFAM" id="SSF57196">
    <property type="entry name" value="EGF/Laminin"/>
    <property type="match status" value="2"/>
</dbReference>
<feature type="disulfide bond" evidence="17">
    <location>
        <begin position="585"/>
        <end position="616"/>
    </location>
</feature>
<dbReference type="InterPro" id="IPR016201">
    <property type="entry name" value="PSI"/>
</dbReference>
<evidence type="ECO:0000256" key="19">
    <source>
        <dbReference type="SAM" id="Phobius"/>
    </source>
</evidence>
<feature type="disulfide bond" evidence="17">
    <location>
        <begin position="654"/>
        <end position="725"/>
    </location>
</feature>
<feature type="disulfide bond" evidence="17">
    <location>
        <begin position="641"/>
        <end position="644"/>
    </location>
</feature>
<dbReference type="SUPFAM" id="SSF69179">
    <property type="entry name" value="Integrin domains"/>
    <property type="match status" value="1"/>
</dbReference>
<dbReference type="FunFam" id="3.40.50.410:FF:000002">
    <property type="entry name" value="Integrin beta"/>
    <property type="match status" value="1"/>
</dbReference>
<keyword evidence="6" id="KW-0479">Metal-binding</keyword>
<dbReference type="GO" id="GO:0005178">
    <property type="term" value="F:integrin binding"/>
    <property type="evidence" value="ECO:0007669"/>
    <property type="project" value="TreeGrafter"/>
</dbReference>
<keyword evidence="14 19" id="KW-0472">Membrane</keyword>
<feature type="disulfide bond" evidence="17">
    <location>
        <begin position="509"/>
        <end position="523"/>
    </location>
</feature>
<evidence type="ECO:0000256" key="14">
    <source>
        <dbReference type="ARBA" id="ARBA00023136"/>
    </source>
</evidence>
<feature type="disulfide bond" evidence="17">
    <location>
        <begin position="493"/>
        <end position="532"/>
    </location>
</feature>
<feature type="disulfide bond" evidence="17">
    <location>
        <begin position="218"/>
        <end position="225"/>
    </location>
</feature>
<feature type="domain" description="PSI" evidence="21">
    <location>
        <begin position="50"/>
        <end position="100"/>
    </location>
</feature>
<sequence length="800" mass="87809">MGYWRGVSKRLSNPLFQHPPALLHKEMRNLLAFGLVLVALFPLNPVLSQECPKFKVSNCKECIQSGPGCAWCKKLNFTKAGEPDSARCDTIRQLGQRGCSETDIVSPQSSHFTIGNDQLSNVVQLIPKNIRLNLRPGQTANFTVKFRRAEGYPVDMYYLMDLSYSMKDDLENVKRLGNDLLTALNSITKSAQIGFGCFVDKTVMPFVNTHPDKLKNPCTDRSVTCQPPFAYKHVLSLTGDGRKFQEEVGKQDISGNLDAPEGGLDAMMQAAVCGNKIGWRNNTRLLVYATDDGFHFAGDGKLAAILTPNDGQCHMEDSLYKMSNEFDYPSVGHLAQKLAENNIQPIFAVTTKMVGTYRGLSNMIPKSAVGELSSDSNNIVDLIKEAYQNLSSNIILDHGTVPDSLMVTYDSLCPRSTQTKDAKRGECSNVRINEEISFVVKVTASKCLPDQSFVIRPLSFTDTLTVNVKTLCDCECDDTPQPGDCNSHGKTICGICRCDEGYVGKNCECNTTGKSTTDLEVSCRKDNGSETCSGLGECVCGQCICHASDDPKKQIYGAFCECNNWNCEVYNALLCGGEDRGVCSCGTCICKDKYEGTACQCEKSIEGCSNRGRAVCSGRGECQCNTCKCKAGYTGQVCDKCPGCPSPCPKYASCVECLAFGTGPQAKTCSEECRTLNITGKVKSFEEDEKPCREKDSENCWMSFVMTQEDGEENYSIVVLENRECPQPPSIIAIVGGTVAGVALIGLLMLGIWKLVTEVYDRREYSRFEKEQAKSKWHNADNPLFKSATTTVVNPRFNGE</sequence>
<dbReference type="GO" id="GO:0009986">
    <property type="term" value="C:cell surface"/>
    <property type="evidence" value="ECO:0007669"/>
    <property type="project" value="TreeGrafter"/>
</dbReference>
<feature type="disulfide bond" evidence="17">
    <location>
        <begin position="447"/>
        <end position="692"/>
    </location>
</feature>
<dbReference type="Gene3D" id="2.60.40.1510">
    <property type="entry name" value="ntegrin, alpha v. Chain A, domain 3"/>
    <property type="match status" value="1"/>
</dbReference>
<feature type="disulfide bond" evidence="17">
    <location>
        <begin position="622"/>
        <end position="627"/>
    </location>
</feature>
<dbReference type="PRINTS" id="PR01186">
    <property type="entry name" value="INTEGRINB"/>
</dbReference>
<dbReference type="PANTHER" id="PTHR10082">
    <property type="entry name" value="INTEGRIN BETA SUBUNIT"/>
    <property type="match status" value="1"/>
</dbReference>
<evidence type="ECO:0000313" key="25">
    <source>
        <dbReference type="Proteomes" id="UP001066276"/>
    </source>
</evidence>
<dbReference type="GO" id="GO:0001540">
    <property type="term" value="F:amyloid-beta binding"/>
    <property type="evidence" value="ECO:0007669"/>
    <property type="project" value="TreeGrafter"/>
</dbReference>
<accession>A0AAV7UHJ6</accession>
<protein>
    <recommendedName>
        <fullName evidence="18">Integrin beta</fullName>
    </recommendedName>
</protein>
<dbReference type="SMART" id="SM01242">
    <property type="entry name" value="Integrin_B_tail"/>
    <property type="match status" value="1"/>
</dbReference>
<feature type="disulfide bond" evidence="17">
    <location>
        <begin position="540"/>
        <end position="575"/>
    </location>
</feature>
<evidence type="ECO:0000256" key="7">
    <source>
        <dbReference type="ARBA" id="ARBA00022729"/>
    </source>
</evidence>
<evidence type="ECO:0000259" key="23">
    <source>
        <dbReference type="SMART" id="SM01242"/>
    </source>
</evidence>
<evidence type="ECO:0000256" key="2">
    <source>
        <dbReference type="ARBA" id="ARBA00007449"/>
    </source>
</evidence>
<dbReference type="SUPFAM" id="SSF53300">
    <property type="entry name" value="vWA-like"/>
    <property type="match status" value="1"/>
</dbReference>
<feature type="disulfide bond" evidence="17">
    <location>
        <begin position="538"/>
        <end position="543"/>
    </location>
</feature>
<dbReference type="Gene3D" id="1.20.5.100">
    <property type="entry name" value="Cytochrome c1, transmembrane anchor, C-terminal"/>
    <property type="match status" value="1"/>
</dbReference>
<evidence type="ECO:0000259" key="21">
    <source>
        <dbReference type="SMART" id="SM00423"/>
    </source>
</evidence>
<keyword evidence="13 18" id="KW-0401">Integrin</keyword>
<evidence type="ECO:0000259" key="20">
    <source>
        <dbReference type="SMART" id="SM00187"/>
    </source>
</evidence>
<feature type="domain" description="Integrin beta subunit VWA" evidence="20">
    <location>
        <begin position="58"/>
        <end position="474"/>
    </location>
</feature>
<dbReference type="Gene3D" id="2.10.25.10">
    <property type="entry name" value="Laminin"/>
    <property type="match status" value="3"/>
</dbReference>
<dbReference type="Pfam" id="PF18372">
    <property type="entry name" value="I-EGF_1"/>
    <property type="match status" value="1"/>
</dbReference>
<proteinExistence type="inferred from homology"/>
<keyword evidence="8" id="KW-0677">Repeat</keyword>
<dbReference type="InterPro" id="IPR032695">
    <property type="entry name" value="Integrin_dom_sf"/>
</dbReference>
<evidence type="ECO:0000256" key="11">
    <source>
        <dbReference type="ARBA" id="ARBA00022889"/>
    </source>
</evidence>
<dbReference type="GO" id="GO:0030593">
    <property type="term" value="P:neutrophil chemotaxis"/>
    <property type="evidence" value="ECO:0007669"/>
    <property type="project" value="TreeGrafter"/>
</dbReference>
<feature type="disulfide bond" evidence="17">
    <location>
        <begin position="273"/>
        <end position="313"/>
    </location>
</feature>
<feature type="domain" description="Integrin beta subunit tail" evidence="23">
    <location>
        <begin position="648"/>
        <end position="730"/>
    </location>
</feature>
<feature type="disulfide bond" evidence="17">
    <location>
        <begin position="545"/>
        <end position="560"/>
    </location>
</feature>
<keyword evidence="25" id="KW-1185">Reference proteome</keyword>
<dbReference type="GO" id="GO:0005925">
    <property type="term" value="C:focal adhesion"/>
    <property type="evidence" value="ECO:0007669"/>
    <property type="project" value="TreeGrafter"/>
</dbReference>
<feature type="disulfide bond" evidence="17">
    <location>
        <begin position="498"/>
        <end position="507"/>
    </location>
</feature>
<feature type="disulfide bond" evidence="17">
    <location>
        <begin position="59"/>
        <end position="69"/>
    </location>
</feature>
<feature type="disulfide bond" evidence="17">
    <location>
        <begin position="583"/>
        <end position="588"/>
    </location>
</feature>
<dbReference type="FunFam" id="2.10.25.10:FF:000155">
    <property type="entry name" value="Integrin beta"/>
    <property type="match status" value="1"/>
</dbReference>
<keyword evidence="12 19" id="KW-1133">Transmembrane helix</keyword>
<dbReference type="SMART" id="SM01241">
    <property type="entry name" value="Integrin_b_cyt"/>
    <property type="match status" value="1"/>
</dbReference>
<feature type="transmembrane region" description="Helical" evidence="19">
    <location>
        <begin position="731"/>
        <end position="753"/>
    </location>
</feature>
<dbReference type="InterPro" id="IPR002369">
    <property type="entry name" value="Integrin_bsu_VWA"/>
</dbReference>
<dbReference type="InterPro" id="IPR040622">
    <property type="entry name" value="EGF_integrin_1"/>
</dbReference>
<evidence type="ECO:0000256" key="10">
    <source>
        <dbReference type="ARBA" id="ARBA00022842"/>
    </source>
</evidence>
<comment type="caution">
    <text evidence="24">The sequence shown here is derived from an EMBL/GenBank/DDBJ whole genome shotgun (WGS) entry which is preliminary data.</text>
</comment>
<dbReference type="AlphaFoldDB" id="A0AAV7UHJ6"/>
<feature type="disulfide bond" evidence="17">
    <location>
        <begin position="72"/>
        <end position="88"/>
    </location>
</feature>
<dbReference type="FunFam" id="1.20.5.100:FF:000008">
    <property type="entry name" value="Integrin beta"/>
    <property type="match status" value="1"/>
</dbReference>
<evidence type="ECO:0000256" key="3">
    <source>
        <dbReference type="ARBA" id="ARBA00022475"/>
    </source>
</evidence>
<dbReference type="FunFam" id="3.30.1680.10:FF:000012">
    <property type="entry name" value="Integrin beta"/>
    <property type="match status" value="1"/>
</dbReference>
<comment type="subcellular location">
    <subcellularLocation>
        <location evidence="1 18">Cell membrane</location>
        <topology evidence="1 18">Single-pass type I membrane protein</topology>
    </subcellularLocation>
</comment>
<dbReference type="SMART" id="SM00423">
    <property type="entry name" value="PSI"/>
    <property type="match status" value="1"/>
</dbReference>
<dbReference type="InterPro" id="IPR036465">
    <property type="entry name" value="vWFA_dom_sf"/>
</dbReference>
<feature type="disulfide bond" evidence="17">
    <location>
        <begin position="413"/>
        <end position="427"/>
    </location>
</feature>
<evidence type="ECO:0000256" key="1">
    <source>
        <dbReference type="ARBA" id="ARBA00004251"/>
    </source>
</evidence>
<evidence type="ECO:0000313" key="24">
    <source>
        <dbReference type="EMBL" id="KAJ1187449.1"/>
    </source>
</evidence>
<evidence type="ECO:0000256" key="5">
    <source>
        <dbReference type="ARBA" id="ARBA00022692"/>
    </source>
</evidence>
<dbReference type="Gene3D" id="4.10.1240.30">
    <property type="match status" value="1"/>
</dbReference>
<dbReference type="InterPro" id="IPR012896">
    <property type="entry name" value="Integrin_bsu_tail"/>
</dbReference>
<dbReference type="PIRSF" id="PIRSF002512">
    <property type="entry name" value="Integrin_B"/>
    <property type="match status" value="1"/>
</dbReference>
<dbReference type="InterPro" id="IPR057073">
    <property type="entry name" value="EGF_integrin_2"/>
</dbReference>
<dbReference type="Pfam" id="PF08725">
    <property type="entry name" value="Integrin_b_cyt"/>
    <property type="match status" value="1"/>
</dbReference>
<dbReference type="Pfam" id="PF00362">
    <property type="entry name" value="Integrin_beta"/>
    <property type="match status" value="1"/>
</dbReference>
<keyword evidence="10" id="KW-0460">Magnesium</keyword>
<keyword evidence="3" id="KW-1003">Cell membrane</keyword>
<dbReference type="GO" id="GO:0008305">
    <property type="term" value="C:integrin complex"/>
    <property type="evidence" value="ECO:0007669"/>
    <property type="project" value="TreeGrafter"/>
</dbReference>
<dbReference type="InterPro" id="IPR014836">
    <property type="entry name" value="Integrin_bsu_cyt_dom"/>
</dbReference>
<organism evidence="24 25">
    <name type="scientific">Pleurodeles waltl</name>
    <name type="common">Iberian ribbed newt</name>
    <dbReference type="NCBI Taxonomy" id="8319"/>
    <lineage>
        <taxon>Eukaryota</taxon>
        <taxon>Metazoa</taxon>
        <taxon>Chordata</taxon>
        <taxon>Craniata</taxon>
        <taxon>Vertebrata</taxon>
        <taxon>Euteleostomi</taxon>
        <taxon>Amphibia</taxon>
        <taxon>Batrachia</taxon>
        <taxon>Caudata</taxon>
        <taxon>Salamandroidea</taxon>
        <taxon>Salamandridae</taxon>
        <taxon>Pleurodelinae</taxon>
        <taxon>Pleurodeles</taxon>
    </lineage>
</organism>
<feature type="disulfide bond" evidence="17">
    <location>
        <begin position="673"/>
        <end position="700"/>
    </location>
</feature>
<dbReference type="GO" id="GO:0051094">
    <property type="term" value="P:positive regulation of developmental process"/>
    <property type="evidence" value="ECO:0007669"/>
    <property type="project" value="UniProtKB-ARBA"/>
</dbReference>
<dbReference type="Gene3D" id="3.30.1680.10">
    <property type="entry name" value="ligand-binding face of the semaphorins, domain 2"/>
    <property type="match status" value="1"/>
</dbReference>
<dbReference type="FunFam" id="2.10.25.10:FF:000098">
    <property type="entry name" value="Integrin beta"/>
    <property type="match status" value="1"/>
</dbReference>
<keyword evidence="5 18" id="KW-0812">Transmembrane</keyword>
<evidence type="ECO:0000256" key="4">
    <source>
        <dbReference type="ARBA" id="ARBA00022536"/>
    </source>
</evidence>
<dbReference type="Pfam" id="PF23105">
    <property type="entry name" value="EGF_integrin"/>
    <property type="match status" value="1"/>
</dbReference>
<dbReference type="Proteomes" id="UP001066276">
    <property type="component" value="Chromosome 3_1"/>
</dbReference>
<dbReference type="InterPro" id="IPR033760">
    <property type="entry name" value="Integrin_beta_N"/>
</dbReference>
<keyword evidence="4" id="KW-0245">EGF-like domain</keyword>
<dbReference type="GO" id="GO:0040012">
    <property type="term" value="P:regulation of locomotion"/>
    <property type="evidence" value="ECO:0007669"/>
    <property type="project" value="UniProtKB-ARBA"/>
</dbReference>
<dbReference type="InterPro" id="IPR036349">
    <property type="entry name" value="Integrin_bsu_tail_dom_sf"/>
</dbReference>
<feature type="disulfide bond" evidence="17">
    <location>
        <begin position="62"/>
        <end position="99"/>
    </location>
</feature>
<evidence type="ECO:0000256" key="18">
    <source>
        <dbReference type="RuleBase" id="RU000633"/>
    </source>
</evidence>
<feature type="disulfide bond" evidence="17">
    <location>
        <begin position="624"/>
        <end position="669"/>
    </location>
</feature>
<dbReference type="GO" id="GO:0007159">
    <property type="term" value="P:leukocyte cell-cell adhesion"/>
    <property type="evidence" value="ECO:0007669"/>
    <property type="project" value="TreeGrafter"/>
</dbReference>
<dbReference type="EMBL" id="JANPWB010000005">
    <property type="protein sequence ID" value="KAJ1187449.1"/>
    <property type="molecule type" value="Genomic_DNA"/>
</dbReference>
<feature type="disulfide bond" evidence="17">
    <location>
        <begin position="590"/>
        <end position="599"/>
    </location>
</feature>
<feature type="disulfide bond" evidence="17">
    <location>
        <begin position="629"/>
        <end position="638"/>
    </location>
</feature>
<dbReference type="InterPro" id="IPR057243">
    <property type="entry name" value="Integrin_I-EGF_CS"/>
</dbReference>
<keyword evidence="15 17" id="KW-1015">Disulfide bond</keyword>
<keyword evidence="9" id="KW-0106">Calcium</keyword>
<dbReference type="GO" id="GO:0046872">
    <property type="term" value="F:metal ion binding"/>
    <property type="evidence" value="ECO:0007669"/>
    <property type="project" value="UniProtKB-KW"/>
</dbReference>